<evidence type="ECO:0000313" key="15">
    <source>
        <dbReference type="EMBL" id="MYL19824.1"/>
    </source>
</evidence>
<keyword evidence="9 12" id="KW-0949">S-adenosyl-L-methionine</keyword>
<comment type="catalytic activity">
    <reaction evidence="11 12">
        <text>uridine(1498) in 16S rRNA + S-adenosyl-L-methionine = N(3)-methyluridine(1498) in 16S rRNA + S-adenosyl-L-homocysteine + H(+)</text>
        <dbReference type="Rhea" id="RHEA:42920"/>
        <dbReference type="Rhea" id="RHEA-COMP:10283"/>
        <dbReference type="Rhea" id="RHEA-COMP:10284"/>
        <dbReference type="ChEBI" id="CHEBI:15378"/>
        <dbReference type="ChEBI" id="CHEBI:57856"/>
        <dbReference type="ChEBI" id="CHEBI:59789"/>
        <dbReference type="ChEBI" id="CHEBI:65315"/>
        <dbReference type="ChEBI" id="CHEBI:74502"/>
        <dbReference type="EC" id="2.1.1.193"/>
    </reaction>
</comment>
<proteinExistence type="inferred from homology"/>
<evidence type="ECO:0000256" key="12">
    <source>
        <dbReference type="PIRNR" id="PIRNR015601"/>
    </source>
</evidence>
<dbReference type="NCBIfam" id="TIGR00046">
    <property type="entry name" value="RsmE family RNA methyltransferase"/>
    <property type="match status" value="1"/>
</dbReference>
<dbReference type="AlphaFoldDB" id="A0A845E2B5"/>
<dbReference type="GO" id="GO:0070475">
    <property type="term" value="P:rRNA base methylation"/>
    <property type="evidence" value="ECO:0007669"/>
    <property type="project" value="TreeGrafter"/>
</dbReference>
<sequence length="248" mass="27625">MQRYFIDAPYWSDTSVTITGDDVHHISRVMRMGEGDQLTAVHPVHGPAVCKIDILSEEIVCSIIHWIEEDRELPVKVTIAAGLGKGDKLEQIVQKGTELGAFSFIPYQADRSVAKWDGKKAPKKIQRLEKIAKEAGEQSERTVIPSVSGLHSLKDITGLKETHDWCFFAHAEEARSETRREFSDALRAIRPGDSIAVIFGPEGGFSDKEVEAFKDAGFLSIRLGPRILRMETAPLYFLSALSYVLEEA</sequence>
<dbReference type="GO" id="GO:0005737">
    <property type="term" value="C:cytoplasm"/>
    <property type="evidence" value="ECO:0007669"/>
    <property type="project" value="UniProtKB-SubCell"/>
</dbReference>
<gene>
    <name evidence="15" type="ORF">GLW04_07995</name>
</gene>
<evidence type="ECO:0000256" key="6">
    <source>
        <dbReference type="ARBA" id="ARBA00022552"/>
    </source>
</evidence>
<evidence type="ECO:0000256" key="10">
    <source>
        <dbReference type="ARBA" id="ARBA00025699"/>
    </source>
</evidence>
<feature type="domain" description="Ribosomal RNA small subunit methyltransferase E methyltransferase" evidence="13">
    <location>
        <begin position="72"/>
        <end position="241"/>
    </location>
</feature>
<accession>A0A845E2B5</accession>
<evidence type="ECO:0000256" key="7">
    <source>
        <dbReference type="ARBA" id="ARBA00022603"/>
    </source>
</evidence>
<dbReference type="CDD" id="cd18084">
    <property type="entry name" value="RsmE-like"/>
    <property type="match status" value="1"/>
</dbReference>
<dbReference type="Gene3D" id="2.40.240.20">
    <property type="entry name" value="Hypothetical PUA domain-like, domain 1"/>
    <property type="match status" value="1"/>
</dbReference>
<evidence type="ECO:0000256" key="5">
    <source>
        <dbReference type="ARBA" id="ARBA00022490"/>
    </source>
</evidence>
<evidence type="ECO:0000259" key="14">
    <source>
        <dbReference type="Pfam" id="PF20260"/>
    </source>
</evidence>
<keyword evidence="8 12" id="KW-0808">Transferase</keyword>
<dbReference type="InterPro" id="IPR046886">
    <property type="entry name" value="RsmE_MTase_dom"/>
</dbReference>
<keyword evidence="6 12" id="KW-0698">rRNA processing</keyword>
<dbReference type="GO" id="GO:0070042">
    <property type="term" value="F:rRNA (uridine-N3-)-methyltransferase activity"/>
    <property type="evidence" value="ECO:0007669"/>
    <property type="project" value="TreeGrafter"/>
</dbReference>
<dbReference type="SUPFAM" id="SSF88697">
    <property type="entry name" value="PUA domain-like"/>
    <property type="match status" value="1"/>
</dbReference>
<dbReference type="Gene3D" id="3.40.1280.10">
    <property type="match status" value="1"/>
</dbReference>
<evidence type="ECO:0000256" key="8">
    <source>
        <dbReference type="ARBA" id="ARBA00022679"/>
    </source>
</evidence>
<name>A0A845E2B5_9BACI</name>
<dbReference type="InterPro" id="IPR029028">
    <property type="entry name" value="Alpha/beta_knot_MTases"/>
</dbReference>
<evidence type="ECO:0000256" key="11">
    <source>
        <dbReference type="ARBA" id="ARBA00047944"/>
    </source>
</evidence>
<dbReference type="RefSeq" id="WP_160836165.1">
    <property type="nucleotide sequence ID" value="NZ_JAIVAK010000002.1"/>
</dbReference>
<evidence type="ECO:0000259" key="13">
    <source>
        <dbReference type="Pfam" id="PF04452"/>
    </source>
</evidence>
<dbReference type="InterPro" id="IPR046887">
    <property type="entry name" value="RsmE_PUA-like"/>
</dbReference>
<dbReference type="InterPro" id="IPR029026">
    <property type="entry name" value="tRNA_m1G_MTases_N"/>
</dbReference>
<comment type="subcellular location">
    <subcellularLocation>
        <location evidence="1 12">Cytoplasm</location>
    </subcellularLocation>
</comment>
<evidence type="ECO:0000256" key="3">
    <source>
        <dbReference type="ARBA" id="ARBA00012328"/>
    </source>
</evidence>
<evidence type="ECO:0000256" key="4">
    <source>
        <dbReference type="ARBA" id="ARBA00013673"/>
    </source>
</evidence>
<keyword evidence="7 12" id="KW-0489">Methyltransferase</keyword>
<comment type="function">
    <text evidence="10 12">Specifically methylates the N3 position of the uracil ring of uridine 1498 (m3U1498) in 16S rRNA. Acts on the fully assembled 30S ribosomal subunit.</text>
</comment>
<dbReference type="Proteomes" id="UP000460949">
    <property type="component" value="Unassembled WGS sequence"/>
</dbReference>
<keyword evidence="5 12" id="KW-0963">Cytoplasm</keyword>
<dbReference type="PANTHER" id="PTHR30027">
    <property type="entry name" value="RIBOSOMAL RNA SMALL SUBUNIT METHYLTRANSFERASE E"/>
    <property type="match status" value="1"/>
</dbReference>
<protein>
    <recommendedName>
        <fullName evidence="4 12">Ribosomal RNA small subunit methyltransferase E</fullName>
        <ecNumber evidence="3 12">2.1.1.193</ecNumber>
    </recommendedName>
</protein>
<dbReference type="InterPro" id="IPR006700">
    <property type="entry name" value="RsmE"/>
</dbReference>
<evidence type="ECO:0000256" key="1">
    <source>
        <dbReference type="ARBA" id="ARBA00004496"/>
    </source>
</evidence>
<reference evidence="15 16" key="1">
    <citation type="submission" date="2019-11" db="EMBL/GenBank/DDBJ databases">
        <title>Genome sequences of 17 halophilic strains isolated from different environments.</title>
        <authorList>
            <person name="Furrow R.E."/>
        </authorList>
    </citation>
    <scope>NUCLEOTIDE SEQUENCE [LARGE SCALE GENOMIC DNA]</scope>
    <source>
        <strain evidence="15 16">22511_23_Filter</strain>
    </source>
</reference>
<dbReference type="Pfam" id="PF20260">
    <property type="entry name" value="PUA_4"/>
    <property type="match status" value="1"/>
</dbReference>
<evidence type="ECO:0000313" key="16">
    <source>
        <dbReference type="Proteomes" id="UP000460949"/>
    </source>
</evidence>
<dbReference type="PIRSF" id="PIRSF015601">
    <property type="entry name" value="MTase_slr0722"/>
    <property type="match status" value="1"/>
</dbReference>
<dbReference type="EMBL" id="WMET01000001">
    <property type="protein sequence ID" value="MYL19824.1"/>
    <property type="molecule type" value="Genomic_DNA"/>
</dbReference>
<dbReference type="InterPro" id="IPR015947">
    <property type="entry name" value="PUA-like_sf"/>
</dbReference>
<comment type="caution">
    <text evidence="15">The sequence shown here is derived from an EMBL/GenBank/DDBJ whole genome shotgun (WGS) entry which is preliminary data.</text>
</comment>
<dbReference type="Pfam" id="PF04452">
    <property type="entry name" value="Methyltrans_RNA"/>
    <property type="match status" value="1"/>
</dbReference>
<comment type="similarity">
    <text evidence="2 12">Belongs to the RNA methyltransferase RsmE family.</text>
</comment>
<dbReference type="NCBIfam" id="NF008691">
    <property type="entry name" value="PRK11713.1-4"/>
    <property type="match status" value="1"/>
</dbReference>
<evidence type="ECO:0000256" key="9">
    <source>
        <dbReference type="ARBA" id="ARBA00022691"/>
    </source>
</evidence>
<dbReference type="EC" id="2.1.1.193" evidence="3 12"/>
<dbReference type="SUPFAM" id="SSF75217">
    <property type="entry name" value="alpha/beta knot"/>
    <property type="match status" value="1"/>
</dbReference>
<dbReference type="PANTHER" id="PTHR30027:SF3">
    <property type="entry name" value="16S RRNA (URACIL(1498)-N(3))-METHYLTRANSFERASE"/>
    <property type="match status" value="1"/>
</dbReference>
<feature type="domain" description="Ribosomal RNA small subunit methyltransferase E PUA-like" evidence="14">
    <location>
        <begin position="18"/>
        <end position="52"/>
    </location>
</feature>
<evidence type="ECO:0000256" key="2">
    <source>
        <dbReference type="ARBA" id="ARBA00005528"/>
    </source>
</evidence>
<organism evidence="15 16">
    <name type="scientific">Halobacillus litoralis</name>
    <dbReference type="NCBI Taxonomy" id="45668"/>
    <lineage>
        <taxon>Bacteria</taxon>
        <taxon>Bacillati</taxon>
        <taxon>Bacillota</taxon>
        <taxon>Bacilli</taxon>
        <taxon>Bacillales</taxon>
        <taxon>Bacillaceae</taxon>
        <taxon>Halobacillus</taxon>
    </lineage>
</organism>